<organism evidence="2 3">
    <name type="scientific">Desulfonatronum thiosulfatophilum</name>
    <dbReference type="NCBI Taxonomy" id="617002"/>
    <lineage>
        <taxon>Bacteria</taxon>
        <taxon>Pseudomonadati</taxon>
        <taxon>Thermodesulfobacteriota</taxon>
        <taxon>Desulfovibrionia</taxon>
        <taxon>Desulfovibrionales</taxon>
        <taxon>Desulfonatronaceae</taxon>
        <taxon>Desulfonatronum</taxon>
    </lineage>
</organism>
<name>A0A1G6D4M1_9BACT</name>
<dbReference type="AlphaFoldDB" id="A0A1G6D4M1"/>
<feature type="chain" id="PRO_5011775099" evidence="1">
    <location>
        <begin position="19"/>
        <end position="290"/>
    </location>
</feature>
<feature type="signal peptide" evidence="1">
    <location>
        <begin position="1"/>
        <end position="18"/>
    </location>
</feature>
<evidence type="ECO:0000313" key="2">
    <source>
        <dbReference type="EMBL" id="SDB40116.1"/>
    </source>
</evidence>
<sequence>MTALAIAAILLINFPVHAGQDVRIFVEAEEADLAEPRPSALREALAQGVFQEAEALLGGELGEPRRSALRRILEPRAQEYVLDWEEREFLPTEWGAVLHVNVRVHRQALRGFLQSLGTYYTRNNVIGYRLEARGLNAEQTEVIRNLEVLSGVRQDGADSLILRLNSQADGSLQGTLDYEGLVWSAMGPELPEVWIGLWSNYFGMDRVRRTFEDDMILDTHGWTAAGDVQSFDQALREWEVSVDRIDLLGISMQPDGLLQARWRIVTTDRSGMQSRVRQYFQNRDVAYSVQ</sequence>
<dbReference type="OrthoDB" id="5470220at2"/>
<dbReference type="STRING" id="617002.SAMN05660653_01916"/>
<keyword evidence="1" id="KW-0732">Signal</keyword>
<accession>A0A1G6D4M1</accession>
<gene>
    <name evidence="2" type="ORF">SAMN05660653_01916</name>
</gene>
<keyword evidence="3" id="KW-1185">Reference proteome</keyword>
<dbReference type="EMBL" id="FMXO01000010">
    <property type="protein sequence ID" value="SDB40116.1"/>
    <property type="molecule type" value="Genomic_DNA"/>
</dbReference>
<proteinExistence type="predicted"/>
<dbReference type="Proteomes" id="UP000198771">
    <property type="component" value="Unassembled WGS sequence"/>
</dbReference>
<evidence type="ECO:0000313" key="3">
    <source>
        <dbReference type="Proteomes" id="UP000198771"/>
    </source>
</evidence>
<dbReference type="RefSeq" id="WP_139162967.1">
    <property type="nucleotide sequence ID" value="NZ_FMXO01000010.1"/>
</dbReference>
<evidence type="ECO:0000256" key="1">
    <source>
        <dbReference type="SAM" id="SignalP"/>
    </source>
</evidence>
<protein>
    <submittedName>
        <fullName evidence="2">Uncharacterized protein</fullName>
    </submittedName>
</protein>
<reference evidence="2 3" key="1">
    <citation type="submission" date="2016-10" db="EMBL/GenBank/DDBJ databases">
        <authorList>
            <person name="de Groot N.N."/>
        </authorList>
    </citation>
    <scope>NUCLEOTIDE SEQUENCE [LARGE SCALE GENOMIC DNA]</scope>
    <source>
        <strain evidence="2 3">ASO4-2</strain>
    </source>
</reference>